<dbReference type="Proteomes" id="UP001642360">
    <property type="component" value="Unassembled WGS sequence"/>
</dbReference>
<keyword evidence="2" id="KW-1185">Reference proteome</keyword>
<sequence>MLQGHGDAVTTVSIVKPRNMAVQSGANLLLAAASKDRTLRLWKFDAEDSVDHPSKIRAYKVLRGHNASMQSIAAQPSGDMVLAIITYSLVDNDYIHDVECVKIIFMHFPLFIKFSRCVLVLGTVELIYGRQMSLMQKVT</sequence>
<dbReference type="InterPro" id="IPR036322">
    <property type="entry name" value="WD40_repeat_dom_sf"/>
</dbReference>
<evidence type="ECO:0000313" key="2">
    <source>
        <dbReference type="Proteomes" id="UP001642360"/>
    </source>
</evidence>
<name>A0ABC8TT90_9AQUA</name>
<organism evidence="1 2">
    <name type="scientific">Ilex paraguariensis</name>
    <name type="common">yerba mate</name>
    <dbReference type="NCBI Taxonomy" id="185542"/>
    <lineage>
        <taxon>Eukaryota</taxon>
        <taxon>Viridiplantae</taxon>
        <taxon>Streptophyta</taxon>
        <taxon>Embryophyta</taxon>
        <taxon>Tracheophyta</taxon>
        <taxon>Spermatophyta</taxon>
        <taxon>Magnoliopsida</taxon>
        <taxon>eudicotyledons</taxon>
        <taxon>Gunneridae</taxon>
        <taxon>Pentapetalae</taxon>
        <taxon>asterids</taxon>
        <taxon>campanulids</taxon>
        <taxon>Aquifoliales</taxon>
        <taxon>Aquifoliaceae</taxon>
        <taxon>Ilex</taxon>
    </lineage>
</organism>
<proteinExistence type="predicted"/>
<gene>
    <name evidence="1" type="ORF">ILEXP_LOCUS40323</name>
</gene>
<reference evidence="1 2" key="1">
    <citation type="submission" date="2024-02" db="EMBL/GenBank/DDBJ databases">
        <authorList>
            <person name="Vignale AGUSTIN F."/>
            <person name="Sosa J E."/>
            <person name="Modenutti C."/>
        </authorList>
    </citation>
    <scope>NUCLEOTIDE SEQUENCE [LARGE SCALE GENOMIC DNA]</scope>
</reference>
<dbReference type="InterPro" id="IPR015943">
    <property type="entry name" value="WD40/YVTN_repeat-like_dom_sf"/>
</dbReference>
<dbReference type="Gene3D" id="2.130.10.10">
    <property type="entry name" value="YVTN repeat-like/Quinoprotein amine dehydrogenase"/>
    <property type="match status" value="1"/>
</dbReference>
<evidence type="ECO:0000313" key="1">
    <source>
        <dbReference type="EMBL" id="CAK9170815.1"/>
    </source>
</evidence>
<comment type="caution">
    <text evidence="1">The sequence shown here is derived from an EMBL/GenBank/DDBJ whole genome shotgun (WGS) entry which is preliminary data.</text>
</comment>
<dbReference type="EMBL" id="CAUOFW020005591">
    <property type="protein sequence ID" value="CAK9170815.1"/>
    <property type="molecule type" value="Genomic_DNA"/>
</dbReference>
<dbReference type="Pfam" id="PF00400">
    <property type="entry name" value="WD40"/>
    <property type="match status" value="1"/>
</dbReference>
<dbReference type="SUPFAM" id="SSF50978">
    <property type="entry name" value="WD40 repeat-like"/>
    <property type="match status" value="1"/>
</dbReference>
<dbReference type="InterPro" id="IPR001680">
    <property type="entry name" value="WD40_rpt"/>
</dbReference>
<accession>A0ABC8TT90</accession>
<dbReference type="AlphaFoldDB" id="A0ABC8TT90"/>
<protein>
    <submittedName>
        <fullName evidence="1">Uncharacterized protein</fullName>
    </submittedName>
</protein>